<dbReference type="Pfam" id="PF06122">
    <property type="entry name" value="TraH"/>
    <property type="match status" value="1"/>
</dbReference>
<dbReference type="EMBL" id="AP014936">
    <property type="protein sequence ID" value="BAU49592.1"/>
    <property type="molecule type" value="Genomic_DNA"/>
</dbReference>
<dbReference type="InterPro" id="IPR010927">
    <property type="entry name" value="T4SS_TraH"/>
</dbReference>
<evidence type="ECO:0000313" key="3">
    <source>
        <dbReference type="Proteomes" id="UP000218899"/>
    </source>
</evidence>
<organism evidence="2 3">
    <name type="scientific">Sulfurifustis variabilis</name>
    <dbReference type="NCBI Taxonomy" id="1675686"/>
    <lineage>
        <taxon>Bacteria</taxon>
        <taxon>Pseudomonadati</taxon>
        <taxon>Pseudomonadota</taxon>
        <taxon>Gammaproteobacteria</taxon>
        <taxon>Acidiferrobacterales</taxon>
        <taxon>Acidiferrobacteraceae</taxon>
        <taxon>Sulfurifustis</taxon>
    </lineage>
</organism>
<evidence type="ECO:0000256" key="1">
    <source>
        <dbReference type="SAM" id="SignalP"/>
    </source>
</evidence>
<feature type="chain" id="PRO_5008571452" evidence="1">
    <location>
        <begin position="19"/>
        <end position="466"/>
    </location>
</feature>
<feature type="signal peptide" evidence="1">
    <location>
        <begin position="1"/>
        <end position="18"/>
    </location>
</feature>
<name>A0A1B4VA60_9GAMM</name>
<proteinExistence type="predicted"/>
<reference evidence="2 3" key="1">
    <citation type="submission" date="2015-08" db="EMBL/GenBank/DDBJ databases">
        <title>Complete genome sequence of Sulfurifustis variabilis.</title>
        <authorList>
            <person name="Miura A."/>
            <person name="Kojima H."/>
            <person name="Fukui M."/>
        </authorList>
    </citation>
    <scope>NUCLEOTIDE SEQUENCE [LARGE SCALE GENOMIC DNA]</scope>
    <source>
        <strain evidence="3">skN76</strain>
    </source>
</reference>
<protein>
    <submittedName>
        <fullName evidence="2">Conjugal transfer protein TraH</fullName>
    </submittedName>
</protein>
<dbReference type="Proteomes" id="UP000218899">
    <property type="component" value="Chromosome"/>
</dbReference>
<keyword evidence="3" id="KW-1185">Reference proteome</keyword>
<gene>
    <name evidence="2" type="ORF">SVA_3044</name>
</gene>
<dbReference type="KEGG" id="sva:SVA_3044"/>
<keyword evidence="1" id="KW-0732">Signal</keyword>
<accession>A0A1B4VA60</accession>
<sequence length="466" mass="51272">MKPLIMVSALLLPSLAHASLQQELDGMFGDMTNYTSPGTYETQRRGVISGGSFVNRTRIMQENLIGFVPPSASASCSGVDLYGGSFSFINTDQLVQLLRSIAANARGYAFQLALSAMCEKCMQNIETLQKKIQQFNQYFSNSCQLAKGLVTDARDSFRNQAITSQAMTAHFRGFGDLFTSWSQDDGMTPEQKANQVARDDVVRNVEGNLVWRALKRHNAAAWFANGDDGLLEAIMSITGTVIVGELYEDTGAGGWTRRTTIVPPRRITMRDIIHGNPSATIYRCNTYDADGCTQLFDASGSPILQTVAITGIKQHLETTLLGDDAKPGIVAKFARNVGDTTPSERALLAALPEGMGGMIRTLAIKSEPVATFWVRDSIDYISLDMAYTLLNSFMQAAETAGKLNAHAETKELQKMLSEARDALGQEYEALQRDKGPRKRMIEAYNAYLKAYDHRSYTMSRKSRPGL</sequence>
<evidence type="ECO:0000313" key="2">
    <source>
        <dbReference type="EMBL" id="BAU49592.1"/>
    </source>
</evidence>
<dbReference type="AlphaFoldDB" id="A0A1B4VA60"/>